<proteinExistence type="predicted"/>
<gene>
    <name evidence="1" type="ORF">SAMN02744645_1407</name>
</gene>
<reference evidence="1 2" key="1">
    <citation type="submission" date="2016-11" db="EMBL/GenBank/DDBJ databases">
        <authorList>
            <person name="Jaros S."/>
            <person name="Januszkiewicz K."/>
            <person name="Wedrychowicz H."/>
        </authorList>
    </citation>
    <scope>NUCLEOTIDE SEQUENCE [LARGE SCALE GENOMIC DNA]</scope>
    <source>
        <strain evidence="1 2">DSM 18231</strain>
    </source>
</reference>
<evidence type="ECO:0000313" key="2">
    <source>
        <dbReference type="Proteomes" id="UP000184000"/>
    </source>
</evidence>
<accession>A0A1M5MP53</accession>
<protein>
    <submittedName>
        <fullName evidence="1">Uncharacterized protein</fullName>
    </submittedName>
</protein>
<dbReference type="AlphaFoldDB" id="A0A1M5MP53"/>
<dbReference type="Proteomes" id="UP000184000">
    <property type="component" value="Unassembled WGS sequence"/>
</dbReference>
<evidence type="ECO:0000313" key="1">
    <source>
        <dbReference type="EMBL" id="SHG79180.1"/>
    </source>
</evidence>
<name>A0A1M5MP53_9GAMM</name>
<organism evidence="1 2">
    <name type="scientific">Stutzerimonas xanthomarina DSM 18231</name>
    <dbReference type="NCBI Taxonomy" id="1403346"/>
    <lineage>
        <taxon>Bacteria</taxon>
        <taxon>Pseudomonadati</taxon>
        <taxon>Pseudomonadota</taxon>
        <taxon>Gammaproteobacteria</taxon>
        <taxon>Pseudomonadales</taxon>
        <taxon>Pseudomonadaceae</taxon>
        <taxon>Stutzerimonas</taxon>
    </lineage>
</organism>
<dbReference type="EMBL" id="FQXA01000002">
    <property type="protein sequence ID" value="SHG79180.1"/>
    <property type="molecule type" value="Genomic_DNA"/>
</dbReference>
<sequence>MERYSVAWHGSKHFIAKAEDFPGAAGTLYDQFISMDFEHVAMYSNSLSELDHLPFAIESRQKIKETRAYLEDLGKQIDELLAEVV</sequence>